<keyword evidence="4" id="KW-1185">Reference proteome</keyword>
<dbReference type="PANTHER" id="PTHR41773:SF1">
    <property type="entry name" value="RELA_SPOT DOMAIN-CONTAINING PROTEIN"/>
    <property type="match status" value="1"/>
</dbReference>
<feature type="domain" description="RelA/SpoT" evidence="2">
    <location>
        <begin position="58"/>
        <end position="189"/>
    </location>
</feature>
<dbReference type="CDD" id="cd05399">
    <property type="entry name" value="NT_Rel-Spo_like"/>
    <property type="match status" value="1"/>
</dbReference>
<name>A0ABQ1ZLJ3_9BACL</name>
<dbReference type="PANTHER" id="PTHR41773">
    <property type="entry name" value="GTP PYROPHOSPHATASE-RELATED"/>
    <property type="match status" value="1"/>
</dbReference>
<dbReference type="SUPFAM" id="SSF81301">
    <property type="entry name" value="Nucleotidyltransferase"/>
    <property type="match status" value="1"/>
</dbReference>
<dbReference type="InterPro" id="IPR043519">
    <property type="entry name" value="NT_sf"/>
</dbReference>
<evidence type="ECO:0000313" key="3">
    <source>
        <dbReference type="EMBL" id="GGH68099.1"/>
    </source>
</evidence>
<dbReference type="Proteomes" id="UP000605427">
    <property type="component" value="Unassembled WGS sequence"/>
</dbReference>
<comment type="caution">
    <text evidence="3">The sequence shown here is derived from an EMBL/GenBank/DDBJ whole genome shotgun (WGS) entry which is preliminary data.</text>
</comment>
<dbReference type="EMBL" id="BMDD01000001">
    <property type="protein sequence ID" value="GGH68099.1"/>
    <property type="molecule type" value="Genomic_DNA"/>
</dbReference>
<evidence type="ECO:0000256" key="1">
    <source>
        <dbReference type="ARBA" id="ARBA00004976"/>
    </source>
</evidence>
<dbReference type="Gene3D" id="1.10.287.860">
    <property type="entry name" value="Nucleotidyltransferase"/>
    <property type="match status" value="1"/>
</dbReference>
<protein>
    <recommendedName>
        <fullName evidence="2">RelA/SpoT domain-containing protein</fullName>
    </recommendedName>
</protein>
<dbReference type="Gene3D" id="3.30.460.10">
    <property type="entry name" value="Beta Polymerase, domain 2"/>
    <property type="match status" value="1"/>
</dbReference>
<dbReference type="RefSeq" id="WP_172237742.1">
    <property type="nucleotide sequence ID" value="NZ_BMDD01000001.1"/>
</dbReference>
<evidence type="ECO:0000259" key="2">
    <source>
        <dbReference type="SMART" id="SM00954"/>
    </source>
</evidence>
<comment type="pathway">
    <text evidence="1">Purine metabolism; ppGpp biosynthesis; ppGpp from GTP: step 1/2.</text>
</comment>
<proteinExistence type="predicted"/>
<gene>
    <name evidence="3" type="ORF">GCM10007362_01770</name>
</gene>
<accession>A0ABQ1ZLJ3</accession>
<organism evidence="3 4">
    <name type="scientific">Saccharibacillus endophyticus</name>
    <dbReference type="NCBI Taxonomy" id="2060666"/>
    <lineage>
        <taxon>Bacteria</taxon>
        <taxon>Bacillati</taxon>
        <taxon>Bacillota</taxon>
        <taxon>Bacilli</taxon>
        <taxon>Bacillales</taxon>
        <taxon>Paenibacillaceae</taxon>
        <taxon>Saccharibacillus</taxon>
    </lineage>
</organism>
<evidence type="ECO:0000313" key="4">
    <source>
        <dbReference type="Proteomes" id="UP000605427"/>
    </source>
</evidence>
<dbReference type="Pfam" id="PF04607">
    <property type="entry name" value="RelA_SpoT"/>
    <property type="match status" value="1"/>
</dbReference>
<dbReference type="InterPro" id="IPR007685">
    <property type="entry name" value="RelA_SpoT"/>
</dbReference>
<sequence length="361" mass="42300">MSEYLTSEIEFDFEEHKQKTILEYLQLQPQYEAFSSSLKSILEHCLEQSGVYYHSIEARAKSIQSVGEKAARPSKSDPNRPRYTEPLKEITDLAGVRIITFFTSTLQQVDEIIKREFVVLERSDKSELLDEKLGYLSIHYLVTLNHNRNNLLEYSRFNQLIAEIQVRTILQHAWAEIEHDIQYKSEVAITKSIRRRFTDLAGLLEIADREFQSIQEEDEKSRNESRANVREGRLAEVEITPDALKEYLNKKFGIDGRMTDFSYRYFASHLIEMGFSDFKQIDDCINGLDSISISRTIWGQRQGQLSRFEDALLTGMGENFKRLHPYAQRENREEWYSFWDSRFKKLEEAGIEIGNYDPNVS</sequence>
<reference evidence="4" key="1">
    <citation type="journal article" date="2019" name="Int. J. Syst. Evol. Microbiol.">
        <title>The Global Catalogue of Microorganisms (GCM) 10K type strain sequencing project: providing services to taxonomists for standard genome sequencing and annotation.</title>
        <authorList>
            <consortium name="The Broad Institute Genomics Platform"/>
            <consortium name="The Broad Institute Genome Sequencing Center for Infectious Disease"/>
            <person name="Wu L."/>
            <person name="Ma J."/>
        </authorList>
    </citation>
    <scope>NUCLEOTIDE SEQUENCE [LARGE SCALE GENOMIC DNA]</scope>
    <source>
        <strain evidence="4">CCM 8702</strain>
    </source>
</reference>
<dbReference type="SMART" id="SM00954">
    <property type="entry name" value="RelA_SpoT"/>
    <property type="match status" value="1"/>
</dbReference>